<dbReference type="InterPro" id="IPR033121">
    <property type="entry name" value="PEPTIDASE_A1"/>
</dbReference>
<dbReference type="CDD" id="cd05471">
    <property type="entry name" value="pepsin_like"/>
    <property type="match status" value="1"/>
</dbReference>
<feature type="non-terminal residue" evidence="3">
    <location>
        <position position="1"/>
    </location>
</feature>
<reference evidence="3 4" key="1">
    <citation type="submission" date="2021-06" db="EMBL/GenBank/DDBJ databases">
        <authorList>
            <person name="Kallberg Y."/>
            <person name="Tangrot J."/>
            <person name="Rosling A."/>
        </authorList>
    </citation>
    <scope>NUCLEOTIDE SEQUENCE [LARGE SCALE GENOMIC DNA]</scope>
    <source>
        <strain evidence="3 4">120-4 pot B 10/14</strain>
    </source>
</reference>
<dbReference type="Proteomes" id="UP000789901">
    <property type="component" value="Unassembled WGS sequence"/>
</dbReference>
<evidence type="ECO:0000313" key="4">
    <source>
        <dbReference type="Proteomes" id="UP000789901"/>
    </source>
</evidence>
<feature type="domain" description="Peptidase A1" evidence="2">
    <location>
        <begin position="48"/>
        <end position="410"/>
    </location>
</feature>
<evidence type="ECO:0000259" key="2">
    <source>
        <dbReference type="PROSITE" id="PS51767"/>
    </source>
</evidence>
<dbReference type="PANTHER" id="PTHR47966">
    <property type="entry name" value="BETA-SITE APP-CLEAVING ENZYME, ISOFORM A-RELATED"/>
    <property type="match status" value="1"/>
</dbReference>
<dbReference type="InterPro" id="IPR034164">
    <property type="entry name" value="Pepsin-like_dom"/>
</dbReference>
<evidence type="ECO:0000256" key="1">
    <source>
        <dbReference type="ARBA" id="ARBA00007447"/>
    </source>
</evidence>
<accession>A0ABN7USV0</accession>
<name>A0ABN7USV0_GIGMA</name>
<dbReference type="EMBL" id="CAJVQB010005624">
    <property type="protein sequence ID" value="CAG8666121.1"/>
    <property type="molecule type" value="Genomic_DNA"/>
</dbReference>
<proteinExistence type="inferred from homology"/>
<sequence>RDAGKLAATPIAINTDMPAAMPNIIPTFVPIDTPLKLNLTFERSLMQWSFPLQVGTPPQTLKIAIDTTYNLLWVASQLCMIPWGNACGNLTNFFNTSLSNTSKSEIEDLTIKYIDGTELVGIWASDTIIINNQTFEQMQIGLPKDIKENENISITITNTNAGQLGLKAYQNNQTMGIALSTKSEDLGNGGSITFGGLDLGNILGYEIQDIQFDDNSARIIVNNLPGGNYSNGVAMVDCNIPPTFDIFFEIANHKWRLPSSAIIKGVINGTDKCESIITGGAINSPWVFGSAFITTQVAIWIQLPTLIPSDIKCLIITDSDGNVQSISEDIYVDPNDYFRIPNYVAKQGFSYTFAFYSGPPNDGSSCSGNFLVETPYLMADITNNPWLIGRTKYSVQGIKVQVSENEAGLSMLILYYDNYVYKYEEYHIDNRDNDGYYYIDYLVYESAIYTFCAFPAGGSCNACGFGLIPTMVGSPWTITSMGSCDMQCG</sequence>
<dbReference type="SUPFAM" id="SSF50630">
    <property type="entry name" value="Acid proteases"/>
    <property type="match status" value="1"/>
</dbReference>
<evidence type="ECO:0000313" key="3">
    <source>
        <dbReference type="EMBL" id="CAG8666121.1"/>
    </source>
</evidence>
<comment type="similarity">
    <text evidence="1">Belongs to the peptidase A1 family.</text>
</comment>
<protein>
    <submittedName>
        <fullName evidence="3">14266_t:CDS:1</fullName>
    </submittedName>
</protein>
<comment type="caution">
    <text evidence="3">The sequence shown here is derived from an EMBL/GenBank/DDBJ whole genome shotgun (WGS) entry which is preliminary data.</text>
</comment>
<dbReference type="PANTHER" id="PTHR47966:SF51">
    <property type="entry name" value="BETA-SITE APP-CLEAVING ENZYME, ISOFORM A-RELATED"/>
    <property type="match status" value="1"/>
</dbReference>
<dbReference type="InterPro" id="IPR021109">
    <property type="entry name" value="Peptidase_aspartic_dom_sf"/>
</dbReference>
<organism evidence="3 4">
    <name type="scientific">Gigaspora margarita</name>
    <dbReference type="NCBI Taxonomy" id="4874"/>
    <lineage>
        <taxon>Eukaryota</taxon>
        <taxon>Fungi</taxon>
        <taxon>Fungi incertae sedis</taxon>
        <taxon>Mucoromycota</taxon>
        <taxon>Glomeromycotina</taxon>
        <taxon>Glomeromycetes</taxon>
        <taxon>Diversisporales</taxon>
        <taxon>Gigasporaceae</taxon>
        <taxon>Gigaspora</taxon>
    </lineage>
</organism>
<dbReference type="PRINTS" id="PR00792">
    <property type="entry name" value="PEPSIN"/>
</dbReference>
<dbReference type="PROSITE" id="PS51767">
    <property type="entry name" value="PEPTIDASE_A1"/>
    <property type="match status" value="1"/>
</dbReference>
<keyword evidence="4" id="KW-1185">Reference proteome</keyword>
<gene>
    <name evidence="3" type="ORF">GMARGA_LOCUS10156</name>
</gene>
<dbReference type="Pfam" id="PF00026">
    <property type="entry name" value="Asp"/>
    <property type="match status" value="1"/>
</dbReference>
<dbReference type="Gene3D" id="2.40.70.10">
    <property type="entry name" value="Acid Proteases"/>
    <property type="match status" value="2"/>
</dbReference>
<dbReference type="InterPro" id="IPR001461">
    <property type="entry name" value="Aspartic_peptidase_A1"/>
</dbReference>